<dbReference type="PROSITE" id="PS50055">
    <property type="entry name" value="TYR_PHOSPHATASE_PTP"/>
    <property type="match status" value="1"/>
</dbReference>
<dbReference type="SMART" id="SM00194">
    <property type="entry name" value="PTPc"/>
    <property type="match status" value="1"/>
</dbReference>
<dbReference type="PROSITE" id="PS50191">
    <property type="entry name" value="CRAL_TRIO"/>
    <property type="match status" value="1"/>
</dbReference>
<dbReference type="SUPFAM" id="SSF46938">
    <property type="entry name" value="CRAL/TRIO N-terminal domain"/>
    <property type="match status" value="1"/>
</dbReference>
<dbReference type="Gene3D" id="3.90.190.10">
    <property type="entry name" value="Protein tyrosine phosphatase superfamily"/>
    <property type="match status" value="1"/>
</dbReference>
<dbReference type="GO" id="GO:0004725">
    <property type="term" value="F:protein tyrosine phosphatase activity"/>
    <property type="evidence" value="ECO:0007669"/>
    <property type="project" value="InterPro"/>
</dbReference>
<dbReference type="PROSITE" id="PS50056">
    <property type="entry name" value="TYR_PHOSPHATASE_2"/>
    <property type="match status" value="1"/>
</dbReference>
<feature type="region of interest" description="Disordered" evidence="1">
    <location>
        <begin position="324"/>
        <end position="349"/>
    </location>
</feature>
<dbReference type="Gene3D" id="1.10.8.20">
    <property type="entry name" value="N-terminal domain of phosphatidylinositol transfer protein sec14p"/>
    <property type="match status" value="1"/>
</dbReference>
<keyword evidence="6" id="KW-1185">Reference proteome</keyword>
<feature type="domain" description="Tyrosine specific protein phosphatases" evidence="3">
    <location>
        <begin position="609"/>
        <end position="693"/>
    </location>
</feature>
<evidence type="ECO:0000259" key="3">
    <source>
        <dbReference type="PROSITE" id="PS50056"/>
    </source>
</evidence>
<dbReference type="SMART" id="SM00516">
    <property type="entry name" value="SEC14"/>
    <property type="match status" value="1"/>
</dbReference>
<accession>A0A8X6TRS5</accession>
<feature type="domain" description="Tyrosine-protein phosphatase" evidence="2">
    <location>
        <begin position="431"/>
        <end position="702"/>
    </location>
</feature>
<dbReference type="InterPro" id="IPR016130">
    <property type="entry name" value="Tyr_Pase_AS"/>
</dbReference>
<dbReference type="GO" id="GO:0048666">
    <property type="term" value="P:neuron development"/>
    <property type="evidence" value="ECO:0007669"/>
    <property type="project" value="UniProtKB-ARBA"/>
</dbReference>
<dbReference type="InterPro" id="IPR036273">
    <property type="entry name" value="CRAL/TRIO_N_dom_sf"/>
</dbReference>
<dbReference type="CDD" id="cd00170">
    <property type="entry name" value="SEC14"/>
    <property type="match status" value="1"/>
</dbReference>
<dbReference type="PANTHER" id="PTHR19134:SF534">
    <property type="entry name" value="LD27988P"/>
    <property type="match status" value="1"/>
</dbReference>
<feature type="compositionally biased region" description="Basic and acidic residues" evidence="1">
    <location>
        <begin position="331"/>
        <end position="349"/>
    </location>
</feature>
<evidence type="ECO:0000313" key="5">
    <source>
        <dbReference type="EMBL" id="GFT39864.1"/>
    </source>
</evidence>
<dbReference type="Pfam" id="PF00102">
    <property type="entry name" value="Y_phosphatase"/>
    <property type="match status" value="1"/>
</dbReference>
<dbReference type="FunFam" id="3.90.190.10:FF:000026">
    <property type="entry name" value="tyrosine-protein phosphatase non-receptor type 9"/>
    <property type="match status" value="1"/>
</dbReference>
<name>A0A8X6TRS5_NEPPI</name>
<evidence type="ECO:0000259" key="2">
    <source>
        <dbReference type="PROSITE" id="PS50055"/>
    </source>
</evidence>
<organism evidence="5 6">
    <name type="scientific">Nephila pilipes</name>
    <name type="common">Giant wood spider</name>
    <name type="synonym">Nephila maculata</name>
    <dbReference type="NCBI Taxonomy" id="299642"/>
    <lineage>
        <taxon>Eukaryota</taxon>
        <taxon>Metazoa</taxon>
        <taxon>Ecdysozoa</taxon>
        <taxon>Arthropoda</taxon>
        <taxon>Chelicerata</taxon>
        <taxon>Arachnida</taxon>
        <taxon>Araneae</taxon>
        <taxon>Araneomorphae</taxon>
        <taxon>Entelegynae</taxon>
        <taxon>Araneoidea</taxon>
        <taxon>Nephilidae</taxon>
        <taxon>Nephila</taxon>
    </lineage>
</organism>
<dbReference type="SUPFAM" id="SSF52087">
    <property type="entry name" value="CRAL/TRIO domain"/>
    <property type="match status" value="1"/>
</dbReference>
<dbReference type="InterPro" id="IPR000387">
    <property type="entry name" value="Tyr_Pase_dom"/>
</dbReference>
<feature type="domain" description="CRAL-TRIO" evidence="4">
    <location>
        <begin position="115"/>
        <end position="283"/>
    </location>
</feature>
<evidence type="ECO:0000256" key="1">
    <source>
        <dbReference type="SAM" id="MobiDB-lite"/>
    </source>
</evidence>
<dbReference type="InterPro" id="IPR003595">
    <property type="entry name" value="Tyr_Pase_cat"/>
</dbReference>
<dbReference type="CDD" id="cd14543">
    <property type="entry name" value="PTPc-N9"/>
    <property type="match status" value="1"/>
</dbReference>
<dbReference type="InterPro" id="IPR036865">
    <property type="entry name" value="CRAL-TRIO_dom_sf"/>
</dbReference>
<dbReference type="InterPro" id="IPR001251">
    <property type="entry name" value="CRAL-TRIO_dom"/>
</dbReference>
<dbReference type="InterPro" id="IPR050348">
    <property type="entry name" value="Protein-Tyr_Phosphatase"/>
</dbReference>
<dbReference type="PANTHER" id="PTHR19134">
    <property type="entry name" value="RECEPTOR-TYPE TYROSINE-PROTEIN PHOSPHATASE"/>
    <property type="match status" value="1"/>
</dbReference>
<dbReference type="OrthoDB" id="10051650at2759"/>
<reference evidence="5" key="1">
    <citation type="submission" date="2020-08" db="EMBL/GenBank/DDBJ databases">
        <title>Multicomponent nature underlies the extraordinary mechanical properties of spider dragline silk.</title>
        <authorList>
            <person name="Kono N."/>
            <person name="Nakamura H."/>
            <person name="Mori M."/>
            <person name="Yoshida Y."/>
            <person name="Ohtoshi R."/>
            <person name="Malay A.D."/>
            <person name="Moran D.A.P."/>
            <person name="Tomita M."/>
            <person name="Numata K."/>
            <person name="Arakawa K."/>
        </authorList>
    </citation>
    <scope>NUCLEOTIDE SEQUENCE</scope>
</reference>
<dbReference type="InterPro" id="IPR029021">
    <property type="entry name" value="Prot-tyrosine_phosphatase-like"/>
</dbReference>
<dbReference type="Pfam" id="PF00650">
    <property type="entry name" value="CRAL_TRIO"/>
    <property type="match status" value="1"/>
</dbReference>
<dbReference type="PRINTS" id="PR00700">
    <property type="entry name" value="PRTYPHPHTASE"/>
</dbReference>
<dbReference type="Gene3D" id="3.40.525.10">
    <property type="entry name" value="CRAL-TRIO lipid binding domain"/>
    <property type="match status" value="1"/>
</dbReference>
<protein>
    <submittedName>
        <fullName evidence="5">Tyrosine-protein phosphatase non-receptor type 9</fullName>
    </submittedName>
</protein>
<evidence type="ECO:0000259" key="4">
    <source>
        <dbReference type="PROSITE" id="PS50191"/>
    </source>
</evidence>
<dbReference type="EMBL" id="BMAW01014644">
    <property type="protein sequence ID" value="GFT39864.1"/>
    <property type="molecule type" value="Genomic_DNA"/>
</dbReference>
<dbReference type="SUPFAM" id="SSF52799">
    <property type="entry name" value="(Phosphotyrosine protein) phosphatases II"/>
    <property type="match status" value="1"/>
</dbReference>
<dbReference type="SMART" id="SM00404">
    <property type="entry name" value="PTPc_motif"/>
    <property type="match status" value="1"/>
</dbReference>
<dbReference type="InterPro" id="IPR000242">
    <property type="entry name" value="PTP_cat"/>
</dbReference>
<evidence type="ECO:0000313" key="6">
    <source>
        <dbReference type="Proteomes" id="UP000887013"/>
    </source>
</evidence>
<dbReference type="Proteomes" id="UP000887013">
    <property type="component" value="Unassembled WGS sequence"/>
</dbReference>
<comment type="caution">
    <text evidence="5">The sequence shown here is derived from an EMBL/GenBank/DDBJ whole genome shotgun (WGS) entry which is preliminary data.</text>
</comment>
<proteinExistence type="predicted"/>
<dbReference type="PROSITE" id="PS00383">
    <property type="entry name" value="TYR_PHOSPHATASE_1"/>
    <property type="match status" value="1"/>
</dbReference>
<gene>
    <name evidence="5" type="primary">Ptpn9</name>
    <name evidence="5" type="ORF">NPIL_653941</name>
</gene>
<sequence>MKQELQFIFQPLIWKTFYIYNNHPVNTSEDSILFVWIVNMAEVLTDEEREIVKEFVAIVKELQLHKNGDKKSWNEFTAVKFMMARKFDICRAVALFEAHEVMRRREGLIRFDPTSDALRNELETGKFTILPVRDATGAAIAIFTAHKHIPLETSHQITLQGVIYQLDIALESLETQRHGIVFIYNMTGSKYANFDYELSQKMLNLLKGGYPARLKKVLIVSAPLWFKASFKIFQLFLREKLRDRQTEEAAVQKLFMVNIPQLCMHIPPSSLPEELGGTFQVDHKTWLQHCLKSTINRCMDEICDSSSATPTECPYNGFHLHHFNDSDMEENSDHHNDSVHEKHNSEEREKEVEVLKESMIFDPAKDLDEPCPLTPESAVTDFTEDEEIEKPLSSSTVSLSMWEESVHTENSGGMTLEKFIEYLRIKGRKGLYQQYTDIKNTPPEGTFETSKLKVNQCKNRYTDVLCYDHSRVKLPIMDSDPYSDYINANYVDGYKQKHAFISTQGPLPKTFADFWRMIWDQESHIIVMTTKTVERGRVKCGQYWPAEENTVQEYEDFDVYNGGVEYFPDYIVSNLVLTNKKQNTSQEVCHMQFTSWPDFGVPPSALAMLDFRDKVRRKQAQAVEMIGAHWLGHPLGPPIVVHCSAGIGRTGTFITLDICINKLEATGLIDIVKTVEKIRAQRAYSIQMPDQYVFCHLALLEYALSRGLLEDVDLSGFNDDDSESE</sequence>
<dbReference type="AlphaFoldDB" id="A0A8X6TRS5"/>